<organism evidence="13 14">
    <name type="scientific">Allocoleopsis franciscana PCC 7113</name>
    <dbReference type="NCBI Taxonomy" id="1173027"/>
    <lineage>
        <taxon>Bacteria</taxon>
        <taxon>Bacillati</taxon>
        <taxon>Cyanobacteriota</taxon>
        <taxon>Cyanophyceae</taxon>
        <taxon>Coleofasciculales</taxon>
        <taxon>Coleofasciculaceae</taxon>
        <taxon>Allocoleopsis</taxon>
        <taxon>Allocoleopsis franciscana</taxon>
    </lineage>
</organism>
<dbReference type="InterPro" id="IPR015421">
    <property type="entry name" value="PyrdxlP-dep_Trfase_major"/>
</dbReference>
<dbReference type="RefSeq" id="WP_015185932.1">
    <property type="nucleotide sequence ID" value="NC_019738.1"/>
</dbReference>
<evidence type="ECO:0000256" key="1">
    <source>
        <dbReference type="ARBA" id="ARBA00001933"/>
    </source>
</evidence>
<evidence type="ECO:0000256" key="4">
    <source>
        <dbReference type="ARBA" id="ARBA00022679"/>
    </source>
</evidence>
<dbReference type="OrthoDB" id="9808002at2"/>
<reference evidence="13 14" key="1">
    <citation type="submission" date="2012-06" db="EMBL/GenBank/DDBJ databases">
        <title>Finished chromosome of genome of Microcoleus sp. PCC 7113.</title>
        <authorList>
            <consortium name="US DOE Joint Genome Institute"/>
            <person name="Gugger M."/>
            <person name="Coursin T."/>
            <person name="Rippka R."/>
            <person name="Tandeau De Marsac N."/>
            <person name="Huntemann M."/>
            <person name="Wei C.-L."/>
            <person name="Han J."/>
            <person name="Detter J.C."/>
            <person name="Han C."/>
            <person name="Tapia R."/>
            <person name="Chen A."/>
            <person name="Kyrpides N."/>
            <person name="Mavromatis K."/>
            <person name="Markowitz V."/>
            <person name="Szeto E."/>
            <person name="Ivanova N."/>
            <person name="Pagani I."/>
            <person name="Pati A."/>
            <person name="Goodwin L."/>
            <person name="Nordberg H.P."/>
            <person name="Cantor M.N."/>
            <person name="Hua S.X."/>
            <person name="Woyke T."/>
            <person name="Kerfeld C.A."/>
        </authorList>
    </citation>
    <scope>NUCLEOTIDE SEQUENCE [LARGE SCALE GENOMIC DNA]</scope>
    <source>
        <strain evidence="13 14">PCC 7113</strain>
    </source>
</reference>
<evidence type="ECO:0000256" key="8">
    <source>
        <dbReference type="ARBA" id="ARBA00023004"/>
    </source>
</evidence>
<protein>
    <recommendedName>
        <fullName evidence="3">cysteine desulfurase</fullName>
        <ecNumber evidence="3">2.8.1.7</ecNumber>
    </recommendedName>
</protein>
<dbReference type="NCBIfam" id="NF002806">
    <property type="entry name" value="PRK02948.1"/>
    <property type="match status" value="1"/>
</dbReference>
<evidence type="ECO:0000256" key="2">
    <source>
        <dbReference type="ARBA" id="ARBA00006490"/>
    </source>
</evidence>
<dbReference type="Gene3D" id="3.90.1150.10">
    <property type="entry name" value="Aspartate Aminotransferase, domain 1"/>
    <property type="match status" value="1"/>
</dbReference>
<evidence type="ECO:0000313" key="14">
    <source>
        <dbReference type="Proteomes" id="UP000010471"/>
    </source>
</evidence>
<dbReference type="InterPro" id="IPR020578">
    <property type="entry name" value="Aminotrans_V_PyrdxlP_BS"/>
</dbReference>
<dbReference type="Pfam" id="PF00266">
    <property type="entry name" value="Aminotran_5"/>
    <property type="match status" value="1"/>
</dbReference>
<accession>K9WPT8</accession>
<comment type="similarity">
    <text evidence="2">Belongs to the class-V pyridoxal-phosphate-dependent aminotransferase family. NifS/IscS subfamily.</text>
</comment>
<dbReference type="KEGG" id="mic:Mic7113_6214"/>
<keyword evidence="8" id="KW-0408">Iron</keyword>
<keyword evidence="5" id="KW-0001">2Fe-2S</keyword>
<dbReference type="EMBL" id="CP003630">
    <property type="protein sequence ID" value="AFZ21804.1"/>
    <property type="molecule type" value="Genomic_DNA"/>
</dbReference>
<dbReference type="InterPro" id="IPR015422">
    <property type="entry name" value="PyrdxlP-dep_Trfase_small"/>
</dbReference>
<dbReference type="InterPro" id="IPR016454">
    <property type="entry name" value="Cysteine_dSase"/>
</dbReference>
<keyword evidence="14" id="KW-1185">Reference proteome</keyword>
<comment type="catalytic activity">
    <reaction evidence="10">
        <text>(sulfur carrier)-H + L-cysteine = (sulfur carrier)-SH + L-alanine</text>
        <dbReference type="Rhea" id="RHEA:43892"/>
        <dbReference type="Rhea" id="RHEA-COMP:14737"/>
        <dbReference type="Rhea" id="RHEA-COMP:14739"/>
        <dbReference type="ChEBI" id="CHEBI:29917"/>
        <dbReference type="ChEBI" id="CHEBI:35235"/>
        <dbReference type="ChEBI" id="CHEBI:57972"/>
        <dbReference type="ChEBI" id="CHEBI:64428"/>
        <dbReference type="EC" id="2.8.1.7"/>
    </reaction>
</comment>
<dbReference type="GO" id="GO:0046872">
    <property type="term" value="F:metal ion binding"/>
    <property type="evidence" value="ECO:0007669"/>
    <property type="project" value="UniProtKB-KW"/>
</dbReference>
<dbReference type="PANTHER" id="PTHR11601">
    <property type="entry name" value="CYSTEINE DESULFURYLASE FAMILY MEMBER"/>
    <property type="match status" value="1"/>
</dbReference>
<gene>
    <name evidence="13" type="ORF">Mic7113_6214</name>
</gene>
<keyword evidence="9" id="KW-0411">Iron-sulfur</keyword>
<comment type="cofactor">
    <cofactor evidence="1 11">
        <name>pyridoxal 5'-phosphate</name>
        <dbReference type="ChEBI" id="CHEBI:597326"/>
    </cofactor>
</comment>
<dbReference type="SUPFAM" id="SSF53383">
    <property type="entry name" value="PLP-dependent transferases"/>
    <property type="match status" value="1"/>
</dbReference>
<evidence type="ECO:0000313" key="13">
    <source>
        <dbReference type="EMBL" id="AFZ21804.1"/>
    </source>
</evidence>
<dbReference type="FunFam" id="3.40.640.10:FF:000003">
    <property type="entry name" value="Cysteine desulfurase IscS"/>
    <property type="match status" value="1"/>
</dbReference>
<dbReference type="PIRSF" id="PIRSF005572">
    <property type="entry name" value="NifS"/>
    <property type="match status" value="1"/>
</dbReference>
<dbReference type="PATRIC" id="fig|1173027.3.peg.6878"/>
<dbReference type="PROSITE" id="PS00595">
    <property type="entry name" value="AA_TRANSFER_CLASS_5"/>
    <property type="match status" value="1"/>
</dbReference>
<dbReference type="Proteomes" id="UP000010471">
    <property type="component" value="Chromosome"/>
</dbReference>
<dbReference type="InterPro" id="IPR000192">
    <property type="entry name" value="Aminotrans_V_dom"/>
</dbReference>
<evidence type="ECO:0000259" key="12">
    <source>
        <dbReference type="Pfam" id="PF00266"/>
    </source>
</evidence>
<dbReference type="Gene3D" id="3.40.640.10">
    <property type="entry name" value="Type I PLP-dependent aspartate aminotransferase-like (Major domain)"/>
    <property type="match status" value="1"/>
</dbReference>
<keyword evidence="7" id="KW-0663">Pyridoxal phosphate</keyword>
<evidence type="ECO:0000256" key="11">
    <source>
        <dbReference type="RuleBase" id="RU004504"/>
    </source>
</evidence>
<evidence type="ECO:0000256" key="3">
    <source>
        <dbReference type="ARBA" id="ARBA00012239"/>
    </source>
</evidence>
<dbReference type="AlphaFoldDB" id="K9WPT8"/>
<dbReference type="GO" id="GO:0031071">
    <property type="term" value="F:cysteine desulfurase activity"/>
    <property type="evidence" value="ECO:0007669"/>
    <property type="project" value="UniProtKB-EC"/>
</dbReference>
<dbReference type="GO" id="GO:0051537">
    <property type="term" value="F:2 iron, 2 sulfur cluster binding"/>
    <property type="evidence" value="ECO:0007669"/>
    <property type="project" value="UniProtKB-KW"/>
</dbReference>
<evidence type="ECO:0000256" key="7">
    <source>
        <dbReference type="ARBA" id="ARBA00022898"/>
    </source>
</evidence>
<dbReference type="eggNOG" id="COG1104">
    <property type="taxonomic scope" value="Bacteria"/>
</dbReference>
<dbReference type="EC" id="2.8.1.7" evidence="3"/>
<evidence type="ECO:0000256" key="9">
    <source>
        <dbReference type="ARBA" id="ARBA00023014"/>
    </source>
</evidence>
<dbReference type="HOGENOM" id="CLU_003433_0_2_3"/>
<keyword evidence="6" id="KW-0479">Metal-binding</keyword>
<feature type="domain" description="Aminotransferase class V" evidence="12">
    <location>
        <begin position="6"/>
        <end position="368"/>
    </location>
</feature>
<keyword evidence="4" id="KW-0808">Transferase</keyword>
<proteinExistence type="inferred from homology"/>
<evidence type="ECO:0000256" key="6">
    <source>
        <dbReference type="ARBA" id="ARBA00022723"/>
    </source>
</evidence>
<dbReference type="InterPro" id="IPR015424">
    <property type="entry name" value="PyrdxlP-dep_Trfase"/>
</dbReference>
<sequence>MSHRPIYLDCHATTPLDERVLEAMLPYFKEHFGNPASSSHVYGWEAEAAVQRARSILADAIHATPEEIVFTSGATEANNLAIKGVAEAYFSKGRHIITVQTEHNAVLDPCQYLQSLGFEVTFLPVQRDGLIDLADLEKAIRPDTILVSVMAANNEIGVLQPLAEIGTICRQHQVLFHTDAAQAIGKIALDVEEMKIDLMSLTAHKVYGPKGIGALYVRRRKPRVRLSPQIHGGGHERGMRSGTLCTPQIAGLAKAVELGMEERETESRRLIQLRDRLWQPLSQLEGIHLNGHPTQRLSGNLNISIEDVDGSALLLGLQSVVAVSSGAACSSVKTAPSHVLLALGHSEQLAYASVRFGIGRCNTAEEMDCIAQHAIATIQSLRQSQAASFRKTVK</sequence>
<evidence type="ECO:0000256" key="10">
    <source>
        <dbReference type="ARBA" id="ARBA00050776"/>
    </source>
</evidence>
<dbReference type="PANTHER" id="PTHR11601:SF34">
    <property type="entry name" value="CYSTEINE DESULFURASE"/>
    <property type="match status" value="1"/>
</dbReference>
<name>K9WPT8_9CYAN</name>
<dbReference type="STRING" id="1173027.Mic7113_6214"/>
<evidence type="ECO:0000256" key="5">
    <source>
        <dbReference type="ARBA" id="ARBA00022714"/>
    </source>
</evidence>